<name>A0A0C2V8P6_9BACL</name>
<protein>
    <submittedName>
        <fullName evidence="2">Uncharacterized protein</fullName>
    </submittedName>
</protein>
<accession>A0A0C2V8P6</accession>
<dbReference type="EMBL" id="JXRP01000018">
    <property type="protein sequence ID" value="KIL45332.1"/>
    <property type="molecule type" value="Genomic_DNA"/>
</dbReference>
<dbReference type="RefSeq" id="WP_041089658.1">
    <property type="nucleotide sequence ID" value="NZ_JXRP01000018.1"/>
</dbReference>
<keyword evidence="1" id="KW-0812">Transmembrane</keyword>
<sequence length="113" mass="12533">MVKTINIIATLAVLIILNTATMLVFDKVFSEVLFIDVAALVGLLGIVVVRFFIVPSNLAKAKMLSDSTSSFETVNLQPEKKIIYPSLIYFTCLGYTAAFLLITIIAYQEYFLT</sequence>
<proteinExistence type="predicted"/>
<keyword evidence="3" id="KW-1185">Reference proteome</keyword>
<gene>
    <name evidence="2" type="ORF">KP78_28760</name>
</gene>
<dbReference type="Proteomes" id="UP000031938">
    <property type="component" value="Unassembled WGS sequence"/>
</dbReference>
<evidence type="ECO:0000313" key="3">
    <source>
        <dbReference type="Proteomes" id="UP000031938"/>
    </source>
</evidence>
<comment type="caution">
    <text evidence="2">The sequence shown here is derived from an EMBL/GenBank/DDBJ whole genome shotgun (WGS) entry which is preliminary data.</text>
</comment>
<evidence type="ECO:0000313" key="2">
    <source>
        <dbReference type="EMBL" id="KIL45332.1"/>
    </source>
</evidence>
<evidence type="ECO:0000256" key="1">
    <source>
        <dbReference type="SAM" id="Phobius"/>
    </source>
</evidence>
<keyword evidence="1" id="KW-0472">Membrane</keyword>
<feature type="transmembrane region" description="Helical" evidence="1">
    <location>
        <begin position="32"/>
        <end position="53"/>
    </location>
</feature>
<feature type="transmembrane region" description="Helical" evidence="1">
    <location>
        <begin position="87"/>
        <end position="107"/>
    </location>
</feature>
<reference evidence="2 3" key="1">
    <citation type="submission" date="2015-01" db="EMBL/GenBank/DDBJ databases">
        <title>Genome sequencing of Jeotgalibacillus soli.</title>
        <authorList>
            <person name="Goh K.M."/>
            <person name="Chan K.-G."/>
            <person name="Yaakop A.S."/>
            <person name="Ee R."/>
            <person name="Gan H.M."/>
            <person name="Chan C.S."/>
        </authorList>
    </citation>
    <scope>NUCLEOTIDE SEQUENCE [LARGE SCALE GENOMIC DNA]</scope>
    <source>
        <strain evidence="2 3">P9</strain>
    </source>
</reference>
<organism evidence="2 3">
    <name type="scientific">Jeotgalibacillus soli</name>
    <dbReference type="NCBI Taxonomy" id="889306"/>
    <lineage>
        <taxon>Bacteria</taxon>
        <taxon>Bacillati</taxon>
        <taxon>Bacillota</taxon>
        <taxon>Bacilli</taxon>
        <taxon>Bacillales</taxon>
        <taxon>Caryophanaceae</taxon>
        <taxon>Jeotgalibacillus</taxon>
    </lineage>
</organism>
<dbReference type="PATRIC" id="fig|889306.3.peg.2890"/>
<keyword evidence="1" id="KW-1133">Transmembrane helix</keyword>
<dbReference type="AlphaFoldDB" id="A0A0C2V8P6"/>